<organism evidence="4 5">
    <name type="scientific">Olivibacter oleidegradans</name>
    <dbReference type="NCBI Taxonomy" id="760123"/>
    <lineage>
        <taxon>Bacteria</taxon>
        <taxon>Pseudomonadati</taxon>
        <taxon>Bacteroidota</taxon>
        <taxon>Sphingobacteriia</taxon>
        <taxon>Sphingobacteriales</taxon>
        <taxon>Sphingobacteriaceae</taxon>
        <taxon>Olivibacter</taxon>
    </lineage>
</organism>
<evidence type="ECO:0000256" key="2">
    <source>
        <dbReference type="ARBA" id="ARBA00023315"/>
    </source>
</evidence>
<dbReference type="SUPFAM" id="SSF55729">
    <property type="entry name" value="Acyl-CoA N-acyltransferases (Nat)"/>
    <property type="match status" value="1"/>
</dbReference>
<evidence type="ECO:0000313" key="4">
    <source>
        <dbReference type="EMBL" id="MFC0317865.1"/>
    </source>
</evidence>
<dbReference type="Gene3D" id="3.40.630.30">
    <property type="match status" value="1"/>
</dbReference>
<name>A0ABV6HG83_9SPHI</name>
<dbReference type="PANTHER" id="PTHR43072">
    <property type="entry name" value="N-ACETYLTRANSFERASE"/>
    <property type="match status" value="1"/>
</dbReference>
<protein>
    <submittedName>
        <fullName evidence="4">GNAT family N-acetyltransferase</fullName>
        <ecNumber evidence="4">2.3.-.-</ecNumber>
    </submittedName>
</protein>
<dbReference type="InterPro" id="IPR000182">
    <property type="entry name" value="GNAT_dom"/>
</dbReference>
<keyword evidence="5" id="KW-1185">Reference proteome</keyword>
<proteinExistence type="predicted"/>
<evidence type="ECO:0000259" key="3">
    <source>
        <dbReference type="PROSITE" id="PS51186"/>
    </source>
</evidence>
<feature type="domain" description="N-acetyltransferase" evidence="3">
    <location>
        <begin position="8"/>
        <end position="162"/>
    </location>
</feature>
<accession>A0ABV6HG83</accession>
<dbReference type="CDD" id="cd04301">
    <property type="entry name" value="NAT_SF"/>
    <property type="match status" value="1"/>
</dbReference>
<dbReference type="GO" id="GO:0016746">
    <property type="term" value="F:acyltransferase activity"/>
    <property type="evidence" value="ECO:0007669"/>
    <property type="project" value="UniProtKB-KW"/>
</dbReference>
<dbReference type="PANTHER" id="PTHR43072:SF23">
    <property type="entry name" value="UPF0039 PROTEIN C11D3.02C"/>
    <property type="match status" value="1"/>
</dbReference>
<dbReference type="EMBL" id="JBHLWO010000001">
    <property type="protein sequence ID" value="MFC0317865.1"/>
    <property type="molecule type" value="Genomic_DNA"/>
</dbReference>
<dbReference type="Proteomes" id="UP001589774">
    <property type="component" value="Unassembled WGS sequence"/>
</dbReference>
<sequence length="170" mass="19438">MNIQKDILVYRDAQLVDLPTIVSIYNSTVASRMVTADTEAVTVESRLPWFNQHNPLTRPLWMVETTGGETIGWLSFQSFYGRPAYDGTVEISIYIDESQRKKGYGKMILREAIKRAPDLQVSTILAFIFAHNIPSIRLFEKEDFREWGNFPDIAVLDGIQRSLVILGRKV</sequence>
<dbReference type="PROSITE" id="PS51186">
    <property type="entry name" value="GNAT"/>
    <property type="match status" value="1"/>
</dbReference>
<gene>
    <name evidence="4" type="ORF">ACFFI0_06075</name>
</gene>
<comment type="caution">
    <text evidence="4">The sequence shown here is derived from an EMBL/GenBank/DDBJ whole genome shotgun (WGS) entry which is preliminary data.</text>
</comment>
<dbReference type="InterPro" id="IPR016181">
    <property type="entry name" value="Acyl_CoA_acyltransferase"/>
</dbReference>
<evidence type="ECO:0000313" key="5">
    <source>
        <dbReference type="Proteomes" id="UP001589774"/>
    </source>
</evidence>
<dbReference type="RefSeq" id="WP_013665051.1">
    <property type="nucleotide sequence ID" value="NZ_JBHLWO010000001.1"/>
</dbReference>
<dbReference type="EC" id="2.3.-.-" evidence="4"/>
<reference evidence="4 5" key="1">
    <citation type="submission" date="2024-09" db="EMBL/GenBank/DDBJ databases">
        <authorList>
            <person name="Sun Q."/>
            <person name="Mori K."/>
        </authorList>
    </citation>
    <scope>NUCLEOTIDE SEQUENCE [LARGE SCALE GENOMIC DNA]</scope>
    <source>
        <strain evidence="4 5">CCM 7765</strain>
    </source>
</reference>
<keyword evidence="2 4" id="KW-0012">Acyltransferase</keyword>
<dbReference type="Pfam" id="PF00583">
    <property type="entry name" value="Acetyltransf_1"/>
    <property type="match status" value="1"/>
</dbReference>
<keyword evidence="1 4" id="KW-0808">Transferase</keyword>
<evidence type="ECO:0000256" key="1">
    <source>
        <dbReference type="ARBA" id="ARBA00022679"/>
    </source>
</evidence>